<dbReference type="Gene3D" id="2.60.40.10">
    <property type="entry name" value="Immunoglobulins"/>
    <property type="match status" value="1"/>
</dbReference>
<dbReference type="RefSeq" id="XP_005649342.1">
    <property type="nucleotide sequence ID" value="XM_005649285.1"/>
</dbReference>
<accession>I0Z2C9</accession>
<reference evidence="1 2" key="1">
    <citation type="journal article" date="2012" name="Genome Biol.">
        <title>The genome of the polar eukaryotic microalga coccomyxa subellipsoidea reveals traits of cold adaptation.</title>
        <authorList>
            <person name="Blanc G."/>
            <person name="Agarkova I."/>
            <person name="Grimwood J."/>
            <person name="Kuo A."/>
            <person name="Brueggeman A."/>
            <person name="Dunigan D."/>
            <person name="Gurnon J."/>
            <person name="Ladunga I."/>
            <person name="Lindquist E."/>
            <person name="Lucas S."/>
            <person name="Pangilinan J."/>
            <person name="Proschold T."/>
            <person name="Salamov A."/>
            <person name="Schmutz J."/>
            <person name="Weeks D."/>
            <person name="Yamada T."/>
            <person name="Claverie J.M."/>
            <person name="Grigoriev I."/>
            <person name="Van Etten J."/>
            <person name="Lomsadze A."/>
            <person name="Borodovsky M."/>
        </authorList>
    </citation>
    <scope>NUCLEOTIDE SEQUENCE [LARGE SCALE GENOMIC DNA]</scope>
    <source>
        <strain evidence="1 2">C-169</strain>
    </source>
</reference>
<dbReference type="KEGG" id="csl:COCSUDRAFT_41089"/>
<gene>
    <name evidence="1" type="ORF">COCSUDRAFT_41089</name>
</gene>
<name>I0Z2C9_COCSC</name>
<organism evidence="1 2">
    <name type="scientific">Coccomyxa subellipsoidea (strain C-169)</name>
    <name type="common">Green microalga</name>
    <dbReference type="NCBI Taxonomy" id="574566"/>
    <lineage>
        <taxon>Eukaryota</taxon>
        <taxon>Viridiplantae</taxon>
        <taxon>Chlorophyta</taxon>
        <taxon>core chlorophytes</taxon>
        <taxon>Trebouxiophyceae</taxon>
        <taxon>Trebouxiophyceae incertae sedis</taxon>
        <taxon>Coccomyxaceae</taxon>
        <taxon>Coccomyxa</taxon>
        <taxon>Coccomyxa subellipsoidea</taxon>
    </lineage>
</organism>
<proteinExistence type="predicted"/>
<dbReference type="Proteomes" id="UP000007264">
    <property type="component" value="Unassembled WGS sequence"/>
</dbReference>
<evidence type="ECO:0000313" key="1">
    <source>
        <dbReference type="EMBL" id="EIE24798.1"/>
    </source>
</evidence>
<comment type="caution">
    <text evidence="1">The sequence shown here is derived from an EMBL/GenBank/DDBJ whole genome shotgun (WGS) entry which is preliminary data.</text>
</comment>
<dbReference type="GeneID" id="17042799"/>
<dbReference type="STRING" id="574566.I0Z2C9"/>
<dbReference type="InterPro" id="IPR003961">
    <property type="entry name" value="FN3_dom"/>
</dbReference>
<dbReference type="PANTHER" id="PTHR31485">
    <property type="entry name" value="PEPTIDYL SERINE ALPHA-GALACTOSYLTRANSFERASE"/>
    <property type="match status" value="1"/>
</dbReference>
<protein>
    <submittedName>
        <fullName evidence="1">Uncharacterized protein</fullName>
    </submittedName>
</protein>
<evidence type="ECO:0000313" key="2">
    <source>
        <dbReference type="Proteomes" id="UP000007264"/>
    </source>
</evidence>
<dbReference type="EMBL" id="AGSI01000005">
    <property type="protein sequence ID" value="EIE24798.1"/>
    <property type="molecule type" value="Genomic_DNA"/>
</dbReference>
<sequence>MCRRSGQPGRMMRIAACRAEDPSETPPSDLTPNWVTEGIWKVENVVYPLFNKAWAIKQFMEMARPPEEYILVLDSDMLIHKPFLPSNFEVAKGTAASENMDDLERIAPLWFDYTLPVLQSIQRNGQIVETKQSLQRRVWYAEMHAYTLGAAKEGVHHIASNSSVFHLGYYHPHGMPNALHYAWEATVPGSDWAFDKHKHRDFVAEKCPPWDLEGGQEGLFPHPPSPSKLTSKGGERIRNLLNIEVVATLNMAFCELHHNKLCGEHEQAKQECAKASRLVDELQEAWEEIRADTGLTCIDVLVDVKVFPKLSSQFNVESYEIQTRTLMPENSPWKPAGGSSTDVDVGSLQEYTEHEIRGRAQNIRGASEWSKPIRVLTRRKAVEGGCDSGLYKWTQTRGEVVFQLAVPMAVKGRDIKVVIVTLEKEMIGLWWTSALKGHAEIDLHTVPGYDPPPFDPSVYRM</sequence>
<dbReference type="InterPro" id="IPR008978">
    <property type="entry name" value="HSP20-like_chaperone"/>
</dbReference>
<dbReference type="OrthoDB" id="2015991at2759"/>
<dbReference type="CDD" id="cd00063">
    <property type="entry name" value="FN3"/>
    <property type="match status" value="1"/>
</dbReference>
<dbReference type="InterPro" id="IPR013783">
    <property type="entry name" value="Ig-like_fold"/>
</dbReference>
<dbReference type="PANTHER" id="PTHR31485:SF7">
    <property type="entry name" value="PEPTIDYL SERINE ALPHA-GALACTOSYLTRANSFERASE"/>
    <property type="match status" value="1"/>
</dbReference>
<dbReference type="InterPro" id="IPR036116">
    <property type="entry name" value="FN3_sf"/>
</dbReference>
<dbReference type="AlphaFoldDB" id="I0Z2C9"/>
<keyword evidence="2" id="KW-1185">Reference proteome</keyword>
<dbReference type="InterPro" id="IPR044845">
    <property type="entry name" value="HPAT/SRGT1-like"/>
</dbReference>
<dbReference type="SUPFAM" id="SSF49265">
    <property type="entry name" value="Fibronectin type III"/>
    <property type="match status" value="1"/>
</dbReference>
<dbReference type="GO" id="GO:0016757">
    <property type="term" value="F:glycosyltransferase activity"/>
    <property type="evidence" value="ECO:0007669"/>
    <property type="project" value="InterPro"/>
</dbReference>
<dbReference type="SUPFAM" id="SSF49764">
    <property type="entry name" value="HSP20-like chaperones"/>
    <property type="match status" value="1"/>
</dbReference>